<reference evidence="12" key="1">
    <citation type="submission" date="2024-03" db="EMBL/GenBank/DDBJ databases">
        <title>WGS assembly of Saponaria officinalis var. Norfolk2.</title>
        <authorList>
            <person name="Jenkins J."/>
            <person name="Shu S."/>
            <person name="Grimwood J."/>
            <person name="Barry K."/>
            <person name="Goodstein D."/>
            <person name="Schmutz J."/>
            <person name="Leebens-Mack J."/>
            <person name="Osbourn A."/>
        </authorList>
    </citation>
    <scope>NUCLEOTIDE SEQUENCE [LARGE SCALE GENOMIC DNA]</scope>
    <source>
        <strain evidence="12">JIC</strain>
    </source>
</reference>
<evidence type="ECO:0000256" key="3">
    <source>
        <dbReference type="ARBA" id="ARBA00022833"/>
    </source>
</evidence>
<evidence type="ECO:0000256" key="2">
    <source>
        <dbReference type="ARBA" id="ARBA00022771"/>
    </source>
</evidence>
<dbReference type="PROSITE" id="PS50884">
    <property type="entry name" value="ZF_DOF_2"/>
    <property type="match status" value="1"/>
</dbReference>
<evidence type="ECO:0000313" key="13">
    <source>
        <dbReference type="Proteomes" id="UP001443914"/>
    </source>
</evidence>
<dbReference type="EMBL" id="JBDFQZ010000003">
    <property type="protein sequence ID" value="KAK9743190.1"/>
    <property type="molecule type" value="Genomic_DNA"/>
</dbReference>
<feature type="compositionally biased region" description="Basic and acidic residues" evidence="10">
    <location>
        <begin position="50"/>
        <end position="60"/>
    </location>
</feature>
<feature type="compositionally biased region" description="Polar residues" evidence="10">
    <location>
        <begin position="1"/>
        <end position="12"/>
    </location>
</feature>
<comment type="caution">
    <text evidence="12">The sequence shown here is derived from an EMBL/GenBank/DDBJ whole genome shotgun (WGS) entry which is preliminary data.</text>
</comment>
<keyword evidence="4 9" id="KW-0805">Transcription regulation</keyword>
<evidence type="ECO:0000256" key="8">
    <source>
        <dbReference type="PROSITE-ProRule" id="PRU00071"/>
    </source>
</evidence>
<proteinExistence type="predicted"/>
<evidence type="ECO:0000256" key="4">
    <source>
        <dbReference type="ARBA" id="ARBA00023015"/>
    </source>
</evidence>
<organism evidence="12 13">
    <name type="scientific">Saponaria officinalis</name>
    <name type="common">Common soapwort</name>
    <name type="synonym">Lychnis saponaria</name>
    <dbReference type="NCBI Taxonomy" id="3572"/>
    <lineage>
        <taxon>Eukaryota</taxon>
        <taxon>Viridiplantae</taxon>
        <taxon>Streptophyta</taxon>
        <taxon>Embryophyta</taxon>
        <taxon>Tracheophyta</taxon>
        <taxon>Spermatophyta</taxon>
        <taxon>Magnoliopsida</taxon>
        <taxon>eudicotyledons</taxon>
        <taxon>Gunneridae</taxon>
        <taxon>Pentapetalae</taxon>
        <taxon>Caryophyllales</taxon>
        <taxon>Caryophyllaceae</taxon>
        <taxon>Caryophylleae</taxon>
        <taxon>Saponaria</taxon>
    </lineage>
</organism>
<keyword evidence="13" id="KW-1185">Reference proteome</keyword>
<evidence type="ECO:0000256" key="6">
    <source>
        <dbReference type="ARBA" id="ARBA00023163"/>
    </source>
</evidence>
<evidence type="ECO:0000313" key="12">
    <source>
        <dbReference type="EMBL" id="KAK9743190.1"/>
    </source>
</evidence>
<dbReference type="Proteomes" id="UP001443914">
    <property type="component" value="Unassembled WGS sequence"/>
</dbReference>
<gene>
    <name evidence="12" type="ORF">RND81_03G223200</name>
</gene>
<dbReference type="Pfam" id="PF02701">
    <property type="entry name" value="Zn_ribbon_Dof"/>
    <property type="match status" value="1"/>
</dbReference>
<name>A0AAW1M6M2_SAPOF</name>
<feature type="region of interest" description="Disordered" evidence="10">
    <location>
        <begin position="320"/>
        <end position="350"/>
    </location>
</feature>
<feature type="compositionally biased region" description="Polar residues" evidence="10">
    <location>
        <begin position="38"/>
        <end position="49"/>
    </location>
</feature>
<dbReference type="GO" id="GO:0008270">
    <property type="term" value="F:zinc ion binding"/>
    <property type="evidence" value="ECO:0007669"/>
    <property type="project" value="UniProtKB-KW"/>
</dbReference>
<evidence type="ECO:0000256" key="1">
    <source>
        <dbReference type="ARBA" id="ARBA00022723"/>
    </source>
</evidence>
<dbReference type="PANTHER" id="PTHR31992">
    <property type="entry name" value="DOF ZINC FINGER PROTEIN DOF1.4-RELATED"/>
    <property type="match status" value="1"/>
</dbReference>
<feature type="region of interest" description="Disordered" evidence="10">
    <location>
        <begin position="1"/>
        <end position="66"/>
    </location>
</feature>
<dbReference type="AlphaFoldDB" id="A0AAW1M6M2"/>
<comment type="function">
    <text evidence="9">Transcription factor that binds specifically to a 5'-AA[AG]G-3' consensus core sequence.</text>
</comment>
<keyword evidence="1 9" id="KW-0479">Metal-binding</keyword>
<dbReference type="GO" id="GO:0003700">
    <property type="term" value="F:DNA-binding transcription factor activity"/>
    <property type="evidence" value="ECO:0007669"/>
    <property type="project" value="UniProtKB-UniRule"/>
</dbReference>
<keyword evidence="3 9" id="KW-0862">Zinc</keyword>
<dbReference type="PROSITE" id="PS01361">
    <property type="entry name" value="ZF_DOF_1"/>
    <property type="match status" value="1"/>
</dbReference>
<sequence length="360" mass="39776">MDAAQWSQQVASLTRPMEEIASTTPPPPQHNNNNPTNSRGSGATNQQETSLERRTTRPQKDQNINCPRCNSTNTKFCYYNNYSLTQPRFFCKTCRRYWTQGGSLRNVPVGGGSRKNKRSSYASSTPPPPPPLSTPTTTQPPTSLTHLLNSTQNPNFKFLEGQDLNLAFPMQGLFHHQLPKLEGNKSQNENYEPPIAINGNLSTNNNSGSATTAAAAATTTATSGPFSALELLRSGIASRGGMNNPFVPMVMSDSNTLYQSGYPNMQEFKPSMMNIFSSPSHEHHENNIIGLNDDHENNNSNNNNARLLFPFTDMNKLATTNTQHHHDHQIDHDQSKGNNGNDHHNHHSGYWSGMLGGGTW</sequence>
<dbReference type="GO" id="GO:0003677">
    <property type="term" value="F:DNA binding"/>
    <property type="evidence" value="ECO:0007669"/>
    <property type="project" value="UniProtKB-UniRule"/>
</dbReference>
<evidence type="ECO:0000256" key="9">
    <source>
        <dbReference type="RuleBase" id="RU369094"/>
    </source>
</evidence>
<keyword evidence="7 8" id="KW-0539">Nucleus</keyword>
<keyword evidence="6 9" id="KW-0804">Transcription</keyword>
<evidence type="ECO:0000256" key="10">
    <source>
        <dbReference type="SAM" id="MobiDB-lite"/>
    </source>
</evidence>
<feature type="compositionally biased region" description="Low complexity" evidence="10">
    <location>
        <begin position="134"/>
        <end position="144"/>
    </location>
</feature>
<keyword evidence="5 8" id="KW-0238">DNA-binding</keyword>
<keyword evidence="2 8" id="KW-0863">Zinc-finger</keyword>
<dbReference type="InterPro" id="IPR045174">
    <property type="entry name" value="Dof"/>
</dbReference>
<evidence type="ECO:0000256" key="7">
    <source>
        <dbReference type="ARBA" id="ARBA00023242"/>
    </source>
</evidence>
<feature type="domain" description="Dof-type" evidence="11">
    <location>
        <begin position="64"/>
        <end position="118"/>
    </location>
</feature>
<evidence type="ECO:0000256" key="5">
    <source>
        <dbReference type="ARBA" id="ARBA00023125"/>
    </source>
</evidence>
<dbReference type="PANTHER" id="PTHR31992:SF285">
    <property type="entry name" value="DOF ZINC FINGER PROTEIN DOF4.6"/>
    <property type="match status" value="1"/>
</dbReference>
<evidence type="ECO:0000259" key="11">
    <source>
        <dbReference type="PROSITE" id="PS50884"/>
    </source>
</evidence>
<dbReference type="InterPro" id="IPR003851">
    <property type="entry name" value="Znf_Dof"/>
</dbReference>
<accession>A0AAW1M6M2</accession>
<dbReference type="GO" id="GO:0005634">
    <property type="term" value="C:nucleus"/>
    <property type="evidence" value="ECO:0007669"/>
    <property type="project" value="UniProtKB-SubCell"/>
</dbReference>
<protein>
    <recommendedName>
        <fullName evidence="9">Dof zinc finger protein</fullName>
    </recommendedName>
</protein>
<comment type="subcellular location">
    <subcellularLocation>
        <location evidence="8 9">Nucleus</location>
    </subcellularLocation>
</comment>
<feature type="region of interest" description="Disordered" evidence="10">
    <location>
        <begin position="102"/>
        <end position="144"/>
    </location>
</feature>